<dbReference type="EMBL" id="JAJSOF020000025">
    <property type="protein sequence ID" value="KAJ4435259.1"/>
    <property type="molecule type" value="Genomic_DNA"/>
</dbReference>
<proteinExistence type="predicted"/>
<sequence length="193" mass="22346">MRVFPTWIRADRCVLQNFNKNIEQSEGRPHFITTSSQEHSEVGERHHSNAFCFIGTTLYRLKLRSVQTLIHGMANIRFTNAAREYVNEKHSNVQETPRTRLNVCDIKILRFSGRDFTWNACDCCPFAVPRRTDDGGRAMSVHFLRPPPLSPPYRAVNRKQTKLVKLCSRRCEGLRLRVMLTDNRFHDADVASA</sequence>
<gene>
    <name evidence="1" type="ORF">ANN_23837</name>
</gene>
<organism evidence="1 2">
    <name type="scientific">Periplaneta americana</name>
    <name type="common">American cockroach</name>
    <name type="synonym">Blatta americana</name>
    <dbReference type="NCBI Taxonomy" id="6978"/>
    <lineage>
        <taxon>Eukaryota</taxon>
        <taxon>Metazoa</taxon>
        <taxon>Ecdysozoa</taxon>
        <taxon>Arthropoda</taxon>
        <taxon>Hexapoda</taxon>
        <taxon>Insecta</taxon>
        <taxon>Pterygota</taxon>
        <taxon>Neoptera</taxon>
        <taxon>Polyneoptera</taxon>
        <taxon>Dictyoptera</taxon>
        <taxon>Blattodea</taxon>
        <taxon>Blattoidea</taxon>
        <taxon>Blattidae</taxon>
        <taxon>Blattinae</taxon>
        <taxon>Periplaneta</taxon>
    </lineage>
</organism>
<name>A0ABQ8SN47_PERAM</name>
<keyword evidence="2" id="KW-1185">Reference proteome</keyword>
<accession>A0ABQ8SN47</accession>
<reference evidence="1 2" key="1">
    <citation type="journal article" date="2022" name="Allergy">
        <title>Genome assembly and annotation of Periplaneta americana reveal a comprehensive cockroach allergen profile.</title>
        <authorList>
            <person name="Wang L."/>
            <person name="Xiong Q."/>
            <person name="Saelim N."/>
            <person name="Wang L."/>
            <person name="Nong W."/>
            <person name="Wan A.T."/>
            <person name="Shi M."/>
            <person name="Liu X."/>
            <person name="Cao Q."/>
            <person name="Hui J.H.L."/>
            <person name="Sookrung N."/>
            <person name="Leung T.F."/>
            <person name="Tungtrongchitr A."/>
            <person name="Tsui S.K.W."/>
        </authorList>
    </citation>
    <scope>NUCLEOTIDE SEQUENCE [LARGE SCALE GENOMIC DNA]</scope>
    <source>
        <strain evidence="1">PWHHKU_190912</strain>
    </source>
</reference>
<evidence type="ECO:0000313" key="1">
    <source>
        <dbReference type="EMBL" id="KAJ4435259.1"/>
    </source>
</evidence>
<dbReference type="Proteomes" id="UP001148838">
    <property type="component" value="Unassembled WGS sequence"/>
</dbReference>
<comment type="caution">
    <text evidence="1">The sequence shown here is derived from an EMBL/GenBank/DDBJ whole genome shotgun (WGS) entry which is preliminary data.</text>
</comment>
<evidence type="ECO:0000313" key="2">
    <source>
        <dbReference type="Proteomes" id="UP001148838"/>
    </source>
</evidence>
<protein>
    <submittedName>
        <fullName evidence="1">Uncharacterized protein</fullName>
    </submittedName>
</protein>